<dbReference type="PROSITE" id="PS51916">
    <property type="entry name" value="DEUBAD"/>
    <property type="match status" value="1"/>
</dbReference>
<dbReference type="Pfam" id="PF04683">
    <property type="entry name" value="Rpn13_ADRM1_Pru"/>
    <property type="match status" value="1"/>
</dbReference>
<gene>
    <name evidence="9" type="primary">g397</name>
    <name evidence="9" type="ORF">VP750_LOCUS347</name>
</gene>
<evidence type="ECO:0000256" key="6">
    <source>
        <dbReference type="SAM" id="MobiDB-lite"/>
    </source>
</evidence>
<dbReference type="InterPro" id="IPR044868">
    <property type="entry name" value="Rpn13/ADRM1_Pru"/>
</dbReference>
<dbReference type="InterPro" id="IPR044867">
    <property type="entry name" value="DEUBAD_dom"/>
</dbReference>
<evidence type="ECO:0000256" key="2">
    <source>
        <dbReference type="ARBA" id="ARBA00004496"/>
    </source>
</evidence>
<feature type="compositionally biased region" description="Polar residues" evidence="6">
    <location>
        <begin position="145"/>
        <end position="158"/>
    </location>
</feature>
<name>A0ABP1FFL9_9CHLO</name>
<keyword evidence="10" id="KW-1185">Reference proteome</keyword>
<dbReference type="InterPro" id="IPR006773">
    <property type="entry name" value="Rpn13/ADRM1"/>
</dbReference>
<comment type="caution">
    <text evidence="9">The sequence shown here is derived from an EMBL/GenBank/DDBJ whole genome shotgun (WGS) entry which is preliminary data.</text>
</comment>
<dbReference type="Pfam" id="PF16550">
    <property type="entry name" value="RPN13_C"/>
    <property type="match status" value="1"/>
</dbReference>
<evidence type="ECO:0000313" key="10">
    <source>
        <dbReference type="Proteomes" id="UP001497392"/>
    </source>
</evidence>
<comment type="subcellular location">
    <subcellularLocation>
        <location evidence="2">Cytoplasm</location>
    </subcellularLocation>
    <subcellularLocation>
        <location evidence="1">Nucleus</location>
    </subcellularLocation>
</comment>
<dbReference type="InterPro" id="IPR038633">
    <property type="entry name" value="Rpn13/ADRM1_Pru_sf"/>
</dbReference>
<reference evidence="9 10" key="1">
    <citation type="submission" date="2024-06" db="EMBL/GenBank/DDBJ databases">
        <authorList>
            <person name="Kraege A."/>
            <person name="Thomma B."/>
        </authorList>
    </citation>
    <scope>NUCLEOTIDE SEQUENCE [LARGE SCALE GENOMIC DNA]</scope>
</reference>
<feature type="domain" description="DEUBAD" evidence="7">
    <location>
        <begin position="210"/>
        <end position="311"/>
    </location>
</feature>
<dbReference type="InterPro" id="IPR038108">
    <property type="entry name" value="RPN13_DEUBAD_sf"/>
</dbReference>
<dbReference type="InterPro" id="IPR032368">
    <property type="entry name" value="RPN13_DEUBAD"/>
</dbReference>
<organism evidence="9 10">
    <name type="scientific">Coccomyxa viridis</name>
    <dbReference type="NCBI Taxonomy" id="1274662"/>
    <lineage>
        <taxon>Eukaryota</taxon>
        <taxon>Viridiplantae</taxon>
        <taxon>Chlorophyta</taxon>
        <taxon>core chlorophytes</taxon>
        <taxon>Trebouxiophyceae</taxon>
        <taxon>Trebouxiophyceae incertae sedis</taxon>
        <taxon>Coccomyxaceae</taxon>
        <taxon>Coccomyxa</taxon>
    </lineage>
</organism>
<evidence type="ECO:0000256" key="3">
    <source>
        <dbReference type="ARBA" id="ARBA00022490"/>
    </source>
</evidence>
<accession>A0ABP1FFL9</accession>
<keyword evidence="3" id="KW-0963">Cytoplasm</keyword>
<sequence>MDEATSLFKFKAGKSRLDGKLLKADTRKGMVEVLRDQDGLVHFTWGVRQAAPDAASRPEPEVDLVLFPGQATFSQLGSRRMFLLKYEKEEHFFWSQEPDNSQDEQTCKTVHECINSFVPDQSDEEADEEMVARALGGEADEGAAQPQQTEADAEQTSEPMAESQPGIQAIDLARVLGKLQPQQAQGQVNAAALAAALSGIGGGAGSSAMQMQRAPGPSLAEVLNPETIIPLLRQPGMLQKLEQYLPEEQRTEADLADLAESAQLHHQLRILGGALQTAQLDPAQFGLNATGYSVVEFFEAIQRKVDEERKERTS</sequence>
<evidence type="ECO:0000256" key="1">
    <source>
        <dbReference type="ARBA" id="ARBA00004123"/>
    </source>
</evidence>
<evidence type="ECO:0000256" key="5">
    <source>
        <dbReference type="ARBA" id="ARBA00023242"/>
    </source>
</evidence>
<dbReference type="PANTHER" id="PTHR12225">
    <property type="entry name" value="ADHESION REGULATING MOLECULE 1 110 KDA CELL MEMBRANE GLYCOPROTEIN"/>
    <property type="match status" value="1"/>
</dbReference>
<dbReference type="PROSITE" id="PS51917">
    <property type="entry name" value="PRU"/>
    <property type="match status" value="1"/>
</dbReference>
<dbReference type="Gene3D" id="1.10.2020.20">
    <property type="match status" value="1"/>
</dbReference>
<evidence type="ECO:0000313" key="9">
    <source>
        <dbReference type="EMBL" id="CAL5218688.1"/>
    </source>
</evidence>
<dbReference type="Gene3D" id="2.30.29.70">
    <property type="entry name" value="Proteasomal ubiquitin receptor Rpn13/ADRM1"/>
    <property type="match status" value="1"/>
</dbReference>
<evidence type="ECO:0000259" key="7">
    <source>
        <dbReference type="PROSITE" id="PS51916"/>
    </source>
</evidence>
<dbReference type="Proteomes" id="UP001497392">
    <property type="component" value="Unassembled WGS sequence"/>
</dbReference>
<protein>
    <submittedName>
        <fullName evidence="9">G397 protein</fullName>
    </submittedName>
</protein>
<feature type="region of interest" description="Disordered" evidence="6">
    <location>
        <begin position="138"/>
        <end position="161"/>
    </location>
</feature>
<proteinExistence type="predicted"/>
<evidence type="ECO:0000256" key="4">
    <source>
        <dbReference type="ARBA" id="ARBA00022942"/>
    </source>
</evidence>
<keyword evidence="4" id="KW-0647">Proteasome</keyword>
<keyword evidence="5" id="KW-0539">Nucleus</keyword>
<dbReference type="PANTHER" id="PTHR12225:SF0">
    <property type="entry name" value="PROTEASOMAL UBIQUITIN RECEPTOR ADRM1"/>
    <property type="match status" value="1"/>
</dbReference>
<feature type="domain" description="Pru" evidence="8">
    <location>
        <begin position="2"/>
        <end position="117"/>
    </location>
</feature>
<evidence type="ECO:0000259" key="8">
    <source>
        <dbReference type="PROSITE" id="PS51917"/>
    </source>
</evidence>
<dbReference type="EMBL" id="CAXHTA020000001">
    <property type="protein sequence ID" value="CAL5218688.1"/>
    <property type="molecule type" value="Genomic_DNA"/>
</dbReference>